<feature type="transmembrane region" description="Helical" evidence="1">
    <location>
        <begin position="125"/>
        <end position="148"/>
    </location>
</feature>
<protein>
    <recommendedName>
        <fullName evidence="3">YitT family protein</fullName>
    </recommendedName>
</protein>
<feature type="transmembrane region" description="Helical" evidence="1">
    <location>
        <begin position="195"/>
        <end position="215"/>
    </location>
</feature>
<feature type="transmembrane region" description="Helical" evidence="1">
    <location>
        <begin position="33"/>
        <end position="53"/>
    </location>
</feature>
<keyword evidence="1" id="KW-0472">Membrane</keyword>
<accession>A0A382J0B4</accession>
<reference evidence="2" key="1">
    <citation type="submission" date="2018-05" db="EMBL/GenBank/DDBJ databases">
        <authorList>
            <person name="Lanie J.A."/>
            <person name="Ng W.-L."/>
            <person name="Kazmierczak K.M."/>
            <person name="Andrzejewski T.M."/>
            <person name="Davidsen T.M."/>
            <person name="Wayne K.J."/>
            <person name="Tettelin H."/>
            <person name="Glass J.I."/>
            <person name="Rusch D."/>
            <person name="Podicherti R."/>
            <person name="Tsui H.-C.T."/>
            <person name="Winkler M.E."/>
        </authorList>
    </citation>
    <scope>NUCLEOTIDE SEQUENCE</scope>
</reference>
<dbReference type="InterPro" id="IPR038750">
    <property type="entry name" value="YczE/YyaS-like"/>
</dbReference>
<dbReference type="PANTHER" id="PTHR40078">
    <property type="entry name" value="INTEGRAL MEMBRANE PROTEIN-RELATED"/>
    <property type="match status" value="1"/>
</dbReference>
<feature type="transmembrane region" description="Helical" evidence="1">
    <location>
        <begin position="73"/>
        <end position="93"/>
    </location>
</feature>
<feature type="transmembrane region" description="Helical" evidence="1">
    <location>
        <begin position="100"/>
        <end position="119"/>
    </location>
</feature>
<dbReference type="PANTHER" id="PTHR40078:SF1">
    <property type="entry name" value="INTEGRAL MEMBRANE PROTEIN"/>
    <property type="match status" value="1"/>
</dbReference>
<name>A0A382J0B4_9ZZZZ</name>
<feature type="transmembrane region" description="Helical" evidence="1">
    <location>
        <begin position="169"/>
        <end position="189"/>
    </location>
</feature>
<evidence type="ECO:0008006" key="3">
    <source>
        <dbReference type="Google" id="ProtNLM"/>
    </source>
</evidence>
<gene>
    <name evidence="2" type="ORF">METZ01_LOCUS258378</name>
</gene>
<organism evidence="2">
    <name type="scientific">marine metagenome</name>
    <dbReference type="NCBI Taxonomy" id="408172"/>
    <lineage>
        <taxon>unclassified sequences</taxon>
        <taxon>metagenomes</taxon>
        <taxon>ecological metagenomes</taxon>
    </lineage>
</organism>
<dbReference type="Pfam" id="PF19700">
    <property type="entry name" value="DUF6198"/>
    <property type="match status" value="1"/>
</dbReference>
<dbReference type="AlphaFoldDB" id="A0A382J0B4"/>
<keyword evidence="1" id="KW-1133">Transmembrane helix</keyword>
<proteinExistence type="predicted"/>
<evidence type="ECO:0000313" key="2">
    <source>
        <dbReference type="EMBL" id="SVC05524.1"/>
    </source>
</evidence>
<evidence type="ECO:0000256" key="1">
    <source>
        <dbReference type="SAM" id="Phobius"/>
    </source>
</evidence>
<keyword evidence="1" id="KW-0812">Transmembrane</keyword>
<dbReference type="EMBL" id="UINC01070967">
    <property type="protein sequence ID" value="SVC05524.1"/>
    <property type="molecule type" value="Genomic_DNA"/>
</dbReference>
<sequence>MKFLVLIFTLKKVPMLSWSSFDALNLKPKSITLIYLILGLILFGLGETLLITAGVGVSPWTVLAQGISFKTGYSIGLTTFFVSIGVLCLWIPLRQKPGVGTILNTIIVSIVIDVSLPYLPEPELLVFQILQVIIGVVIVGLGSGFYLIANLGPGSRDGLMTGLQKKTNLPIYLIRAILEISAVTVGWYLGGIVGIGTIVFALAIGPFVSAGLFFVGRYIK</sequence>